<sequence>MDQQINIQIHSAARSEAEANFRRSYLKMYASAIHCSKASIQELIARIFALPRELREMVYENLWDFPKYHWAFLDLILYNRKLLLVPPPACSQSQGTVPACSCLTKVPFFLNSGLMGKQMAMEMLDVFQREVKKRTGRTKHASYRIHWKDFLTFAKRDIFHLGLNLHAVLKGYNLEIEIDYLDGHNPDTGQENSGATGYLSDQLTQFLEAEFLEALALLESEDPRPITFSFVDRAKGIPRNMDDVFRVISVPFHKLKARGFDVRVTYTSYNTAHRYGGMTRWDLGSDGWKLDESNGWIFERSDVWSWSVYQWKVNFTRSNEWFQTSAWNNLGAQESITPCPNGPIDSYWCSKVPVWEAIRKHMYRTHLDMDKTVAFRRDTPQGEIFVECGCEPGKHTCSPYYLCKKHNGYQTEGLTKWCYKCAGMVAPA</sequence>
<dbReference type="AlphaFoldDB" id="A0A6A5SQ15"/>
<gene>
    <name evidence="1" type="ORF">EJ02DRAFT_434521</name>
</gene>
<proteinExistence type="predicted"/>
<keyword evidence="2" id="KW-1185">Reference proteome</keyword>
<evidence type="ECO:0000313" key="2">
    <source>
        <dbReference type="Proteomes" id="UP000800038"/>
    </source>
</evidence>
<evidence type="ECO:0000313" key="1">
    <source>
        <dbReference type="EMBL" id="KAF1941860.1"/>
    </source>
</evidence>
<organism evidence="1 2">
    <name type="scientific">Clathrospora elynae</name>
    <dbReference type="NCBI Taxonomy" id="706981"/>
    <lineage>
        <taxon>Eukaryota</taxon>
        <taxon>Fungi</taxon>
        <taxon>Dikarya</taxon>
        <taxon>Ascomycota</taxon>
        <taxon>Pezizomycotina</taxon>
        <taxon>Dothideomycetes</taxon>
        <taxon>Pleosporomycetidae</taxon>
        <taxon>Pleosporales</taxon>
        <taxon>Diademaceae</taxon>
        <taxon>Clathrospora</taxon>
    </lineage>
</organism>
<reference evidence="1" key="1">
    <citation type="journal article" date="2020" name="Stud. Mycol.">
        <title>101 Dothideomycetes genomes: a test case for predicting lifestyles and emergence of pathogens.</title>
        <authorList>
            <person name="Haridas S."/>
            <person name="Albert R."/>
            <person name="Binder M."/>
            <person name="Bloem J."/>
            <person name="Labutti K."/>
            <person name="Salamov A."/>
            <person name="Andreopoulos B."/>
            <person name="Baker S."/>
            <person name="Barry K."/>
            <person name="Bills G."/>
            <person name="Bluhm B."/>
            <person name="Cannon C."/>
            <person name="Castanera R."/>
            <person name="Culley D."/>
            <person name="Daum C."/>
            <person name="Ezra D."/>
            <person name="Gonzalez J."/>
            <person name="Henrissat B."/>
            <person name="Kuo A."/>
            <person name="Liang C."/>
            <person name="Lipzen A."/>
            <person name="Lutzoni F."/>
            <person name="Magnuson J."/>
            <person name="Mondo S."/>
            <person name="Nolan M."/>
            <person name="Ohm R."/>
            <person name="Pangilinan J."/>
            <person name="Park H.-J."/>
            <person name="Ramirez L."/>
            <person name="Alfaro M."/>
            <person name="Sun H."/>
            <person name="Tritt A."/>
            <person name="Yoshinaga Y."/>
            <person name="Zwiers L.-H."/>
            <person name="Turgeon B."/>
            <person name="Goodwin S."/>
            <person name="Spatafora J."/>
            <person name="Crous P."/>
            <person name="Grigoriev I."/>
        </authorList>
    </citation>
    <scope>NUCLEOTIDE SEQUENCE</scope>
    <source>
        <strain evidence="1">CBS 161.51</strain>
    </source>
</reference>
<dbReference type="Proteomes" id="UP000800038">
    <property type="component" value="Unassembled WGS sequence"/>
</dbReference>
<name>A0A6A5SQ15_9PLEO</name>
<dbReference type="EMBL" id="ML976042">
    <property type="protein sequence ID" value="KAF1941860.1"/>
    <property type="molecule type" value="Genomic_DNA"/>
</dbReference>
<accession>A0A6A5SQ15</accession>
<dbReference type="OrthoDB" id="3795309at2759"/>
<protein>
    <submittedName>
        <fullName evidence="1">Uncharacterized protein</fullName>
    </submittedName>
</protein>